<proteinExistence type="predicted"/>
<dbReference type="EMBL" id="JAEPRD010000089">
    <property type="protein sequence ID" value="KAG2200014.1"/>
    <property type="molecule type" value="Genomic_DNA"/>
</dbReference>
<name>A0A8H7QWG8_9FUNG</name>
<accession>A0A8H7QWG8</accession>
<dbReference type="OrthoDB" id="2219730at2759"/>
<reference evidence="1" key="1">
    <citation type="submission" date="2020-12" db="EMBL/GenBank/DDBJ databases">
        <title>Metabolic potential, ecology and presence of endohyphal bacteria is reflected in genomic diversity of Mucoromycotina.</title>
        <authorList>
            <person name="Muszewska A."/>
            <person name="Okrasinska A."/>
            <person name="Steczkiewicz K."/>
            <person name="Drgas O."/>
            <person name="Orlowska M."/>
            <person name="Perlinska-Lenart U."/>
            <person name="Aleksandrzak-Piekarczyk T."/>
            <person name="Szatraj K."/>
            <person name="Zielenkiewicz U."/>
            <person name="Pilsyk S."/>
            <person name="Malc E."/>
            <person name="Mieczkowski P."/>
            <person name="Kruszewska J.S."/>
            <person name="Biernat P."/>
            <person name="Pawlowska J."/>
        </authorList>
    </citation>
    <scope>NUCLEOTIDE SEQUENCE</scope>
    <source>
        <strain evidence="1">WA0000017839</strain>
    </source>
</reference>
<sequence length="97" mass="11028">MVNSSTEIYQGKDFDIFGKEPLEESHPLYSLEHDTLPRTEFKRGQIEDLSDIIKKRRTDVAADGIFIATKIAENAPIASIFVTKNDTDNDDDDLAYY</sequence>
<evidence type="ECO:0000313" key="1">
    <source>
        <dbReference type="EMBL" id="KAG2200014.1"/>
    </source>
</evidence>
<organism evidence="1 2">
    <name type="scientific">Mucor saturninus</name>
    <dbReference type="NCBI Taxonomy" id="64648"/>
    <lineage>
        <taxon>Eukaryota</taxon>
        <taxon>Fungi</taxon>
        <taxon>Fungi incertae sedis</taxon>
        <taxon>Mucoromycota</taxon>
        <taxon>Mucoromycotina</taxon>
        <taxon>Mucoromycetes</taxon>
        <taxon>Mucorales</taxon>
        <taxon>Mucorineae</taxon>
        <taxon>Mucoraceae</taxon>
        <taxon>Mucor</taxon>
    </lineage>
</organism>
<dbReference type="AlphaFoldDB" id="A0A8H7QWG8"/>
<evidence type="ECO:0000313" key="2">
    <source>
        <dbReference type="Proteomes" id="UP000603453"/>
    </source>
</evidence>
<dbReference type="Proteomes" id="UP000603453">
    <property type="component" value="Unassembled WGS sequence"/>
</dbReference>
<comment type="caution">
    <text evidence="1">The sequence shown here is derived from an EMBL/GenBank/DDBJ whole genome shotgun (WGS) entry which is preliminary data.</text>
</comment>
<gene>
    <name evidence="1" type="ORF">INT47_000364</name>
</gene>
<keyword evidence="2" id="KW-1185">Reference proteome</keyword>
<protein>
    <submittedName>
        <fullName evidence="1">Uncharacterized protein</fullName>
    </submittedName>
</protein>